<dbReference type="Proteomes" id="UP000247409">
    <property type="component" value="Unassembled WGS sequence"/>
</dbReference>
<proteinExistence type="predicted"/>
<organism evidence="1 2">
    <name type="scientific">Gracilariopsis chorda</name>
    <dbReference type="NCBI Taxonomy" id="448386"/>
    <lineage>
        <taxon>Eukaryota</taxon>
        <taxon>Rhodophyta</taxon>
        <taxon>Florideophyceae</taxon>
        <taxon>Rhodymeniophycidae</taxon>
        <taxon>Gracilariales</taxon>
        <taxon>Gracilariaceae</taxon>
        <taxon>Gracilariopsis</taxon>
    </lineage>
</organism>
<protein>
    <submittedName>
        <fullName evidence="1">Uncharacterized protein</fullName>
    </submittedName>
</protein>
<gene>
    <name evidence="1" type="ORF">BWQ96_08915</name>
</gene>
<evidence type="ECO:0000313" key="1">
    <source>
        <dbReference type="EMBL" id="PXF41367.1"/>
    </source>
</evidence>
<keyword evidence="2" id="KW-1185">Reference proteome</keyword>
<dbReference type="OrthoDB" id="258627at2759"/>
<dbReference type="AlphaFoldDB" id="A0A2V3IH20"/>
<evidence type="ECO:0000313" key="2">
    <source>
        <dbReference type="Proteomes" id="UP000247409"/>
    </source>
</evidence>
<comment type="caution">
    <text evidence="1">The sequence shown here is derived from an EMBL/GenBank/DDBJ whole genome shotgun (WGS) entry which is preliminary data.</text>
</comment>
<reference evidence="1 2" key="1">
    <citation type="journal article" date="2018" name="Mol. Biol. Evol.">
        <title>Analysis of the draft genome of the red seaweed Gracilariopsis chorda provides insights into genome size evolution in Rhodophyta.</title>
        <authorList>
            <person name="Lee J."/>
            <person name="Yang E.C."/>
            <person name="Graf L."/>
            <person name="Yang J.H."/>
            <person name="Qiu H."/>
            <person name="Zel Zion U."/>
            <person name="Chan C.X."/>
            <person name="Stephens T.G."/>
            <person name="Weber A.P.M."/>
            <person name="Boo G.H."/>
            <person name="Boo S.M."/>
            <person name="Kim K.M."/>
            <person name="Shin Y."/>
            <person name="Jung M."/>
            <person name="Lee S.J."/>
            <person name="Yim H.S."/>
            <person name="Lee J.H."/>
            <person name="Bhattacharya D."/>
            <person name="Yoon H.S."/>
        </authorList>
    </citation>
    <scope>NUCLEOTIDE SEQUENCE [LARGE SCALE GENOMIC DNA]</scope>
    <source>
        <strain evidence="1 2">SKKU-2015</strain>
        <tissue evidence="1">Whole body</tissue>
    </source>
</reference>
<dbReference type="EMBL" id="NBIV01000219">
    <property type="protein sequence ID" value="PXF41367.1"/>
    <property type="molecule type" value="Genomic_DNA"/>
</dbReference>
<accession>A0A2V3IH20</accession>
<sequence length="79" mass="8847">MFTIHMYDSETTLGDVMQSDGDGQSHARLESMSTRMVTFENRSSDAVKLERDVGSLLWERERSGEEGGGLVKWGYTGVQ</sequence>
<name>A0A2V3IH20_9FLOR</name>